<dbReference type="SUPFAM" id="SSF47113">
    <property type="entry name" value="Histone-fold"/>
    <property type="match status" value="1"/>
</dbReference>
<evidence type="ECO:0000313" key="1">
    <source>
        <dbReference type="EMBL" id="GIY40900.1"/>
    </source>
</evidence>
<name>A0AAV4T459_CAEEX</name>
<accession>A0AAV4T459</accession>
<dbReference type="Proteomes" id="UP001054945">
    <property type="component" value="Unassembled WGS sequence"/>
</dbReference>
<protein>
    <submittedName>
        <fullName evidence="1">Uncharacterized protein</fullName>
    </submittedName>
</protein>
<reference evidence="1 2" key="1">
    <citation type="submission" date="2021-06" db="EMBL/GenBank/DDBJ databases">
        <title>Caerostris extrusa draft genome.</title>
        <authorList>
            <person name="Kono N."/>
            <person name="Arakawa K."/>
        </authorList>
    </citation>
    <scope>NUCLEOTIDE SEQUENCE [LARGE SCALE GENOMIC DNA]</scope>
</reference>
<keyword evidence="2" id="KW-1185">Reference proteome</keyword>
<proteinExistence type="predicted"/>
<organism evidence="1 2">
    <name type="scientific">Caerostris extrusa</name>
    <name type="common">Bark spider</name>
    <name type="synonym">Caerostris bankana</name>
    <dbReference type="NCBI Taxonomy" id="172846"/>
    <lineage>
        <taxon>Eukaryota</taxon>
        <taxon>Metazoa</taxon>
        <taxon>Ecdysozoa</taxon>
        <taxon>Arthropoda</taxon>
        <taxon>Chelicerata</taxon>
        <taxon>Arachnida</taxon>
        <taxon>Araneae</taxon>
        <taxon>Araneomorphae</taxon>
        <taxon>Entelegynae</taxon>
        <taxon>Araneoidea</taxon>
        <taxon>Araneidae</taxon>
        <taxon>Caerostris</taxon>
    </lineage>
</organism>
<sequence>MSGKRGSRVISPAKEQWQIINTNSSTKSPTCDCGEEFEKKSDICCYLCNLWTEIRRKHFPSLTSSRNNSYTIKNVVYTRVSCRRGKWRFLNRHRQEIRCFFRDSNVCLSAIVFSLHRWSSSPCLALILGHQISSSCSTQASQLKPEPPRRPGRPRDLTLNRGLFEEIVEKLLQEYPGAVLSDQVPVRNSFLMEEYLTGLWATARKVTKKKRRKVVNKHDIMSALCERADIVL</sequence>
<dbReference type="InterPro" id="IPR009072">
    <property type="entry name" value="Histone-fold"/>
</dbReference>
<comment type="caution">
    <text evidence="1">The sequence shown here is derived from an EMBL/GenBank/DDBJ whole genome shotgun (WGS) entry which is preliminary data.</text>
</comment>
<dbReference type="AlphaFoldDB" id="A0AAV4T459"/>
<gene>
    <name evidence="1" type="ORF">CEXT_25301</name>
</gene>
<dbReference type="EMBL" id="BPLR01010674">
    <property type="protein sequence ID" value="GIY40900.1"/>
    <property type="molecule type" value="Genomic_DNA"/>
</dbReference>
<evidence type="ECO:0000313" key="2">
    <source>
        <dbReference type="Proteomes" id="UP001054945"/>
    </source>
</evidence>
<dbReference type="GO" id="GO:0046982">
    <property type="term" value="F:protein heterodimerization activity"/>
    <property type="evidence" value="ECO:0007669"/>
    <property type="project" value="InterPro"/>
</dbReference>